<accession>A0A9D2KP67</accession>
<dbReference type="PIRSF" id="PIRSF020979">
    <property type="entry name" value="UCP020979"/>
    <property type="match status" value="1"/>
</dbReference>
<name>A0A9D2KP67_9FIRM</name>
<sequence length="359" mass="39846">MKSSYSEEDVKILLKDISGLVEPLPASVREKKIQSGTHYCEMLPLEYKPSEKYMEAYENALKHYSGATAQAAGILAEKLYEKKGDGLTLVSLARAGIPIGILIRRYLKNKYHADIRHYAISIIRGRGIDKNALDYILQRHKPEDIQFVDGWIGKGAILGQLKEALKEYPKLDNSLAVISDPACLTELCGTHEDILIPSSCLNAVVTGLISRTFLRDDIIGPKDFHGAAYYPELASEDLSEQFLQAIEEKFVYDRGDIKERVPAESGAGAGINGFAIAKKIAGAYGVKDINFIKPGIGETTRVLLRRIPWKVIVNERYAQAEELKHIYQLAEEKGVSCEISQVDLGNYKVCGIIKKMADV</sequence>
<evidence type="ECO:0000259" key="2">
    <source>
        <dbReference type="Pfam" id="PF15608"/>
    </source>
</evidence>
<evidence type="ECO:0000259" key="1">
    <source>
        <dbReference type="Pfam" id="PF11202"/>
    </source>
</evidence>
<dbReference type="InterPro" id="IPR048336">
    <property type="entry name" value="StiP-like"/>
</dbReference>
<comment type="caution">
    <text evidence="3">The sequence shown here is derived from an EMBL/GenBank/DDBJ whole genome shotgun (WGS) entry which is preliminary data.</text>
</comment>
<dbReference type="EMBL" id="DWZA01000033">
    <property type="protein sequence ID" value="HJA70691.1"/>
    <property type="molecule type" value="Genomic_DNA"/>
</dbReference>
<protein>
    <submittedName>
        <fullName evidence="3">Cysteine protease StiP family protein</fullName>
    </submittedName>
</protein>
<reference evidence="3" key="1">
    <citation type="journal article" date="2021" name="PeerJ">
        <title>Extensive microbial diversity within the chicken gut microbiome revealed by metagenomics and culture.</title>
        <authorList>
            <person name="Gilroy R."/>
            <person name="Ravi A."/>
            <person name="Getino M."/>
            <person name="Pursley I."/>
            <person name="Horton D.L."/>
            <person name="Alikhan N.F."/>
            <person name="Baker D."/>
            <person name="Gharbi K."/>
            <person name="Hall N."/>
            <person name="Watson M."/>
            <person name="Adriaenssens E.M."/>
            <person name="Foster-Nyarko E."/>
            <person name="Jarju S."/>
            <person name="Secka A."/>
            <person name="Antonio M."/>
            <person name="Oren A."/>
            <person name="Chaudhuri R.R."/>
            <person name="La Ragione R."/>
            <person name="Hildebrand F."/>
            <person name="Pallen M.J."/>
        </authorList>
    </citation>
    <scope>NUCLEOTIDE SEQUENCE</scope>
    <source>
        <strain evidence="3">CHK178-16964</strain>
    </source>
</reference>
<dbReference type="AlphaFoldDB" id="A0A9D2KP67"/>
<organism evidence="3 4">
    <name type="scientific">Candidatus Lachnoclostridium stercoravium</name>
    <dbReference type="NCBI Taxonomy" id="2838633"/>
    <lineage>
        <taxon>Bacteria</taxon>
        <taxon>Bacillati</taxon>
        <taxon>Bacillota</taxon>
        <taxon>Clostridia</taxon>
        <taxon>Lachnospirales</taxon>
        <taxon>Lachnospiraceae</taxon>
    </lineage>
</organism>
<proteinExistence type="predicted"/>
<dbReference type="InterPro" id="IPR011215">
    <property type="entry name" value="StiP_N"/>
</dbReference>
<feature type="domain" description="PELOTA RNA-binding" evidence="2">
    <location>
        <begin position="274"/>
        <end position="355"/>
    </location>
</feature>
<gene>
    <name evidence="3" type="ORF">IAA07_03800</name>
</gene>
<dbReference type="GO" id="GO:0006508">
    <property type="term" value="P:proteolysis"/>
    <property type="evidence" value="ECO:0007669"/>
    <property type="project" value="UniProtKB-KW"/>
</dbReference>
<evidence type="ECO:0000313" key="4">
    <source>
        <dbReference type="Proteomes" id="UP000823900"/>
    </source>
</evidence>
<feature type="domain" description="Cysteine protease StiP N-terminal" evidence="1">
    <location>
        <begin position="3"/>
        <end position="246"/>
    </location>
</feature>
<dbReference type="GO" id="GO:0008233">
    <property type="term" value="F:peptidase activity"/>
    <property type="evidence" value="ECO:0007669"/>
    <property type="project" value="UniProtKB-KW"/>
</dbReference>
<dbReference type="InterPro" id="IPR028157">
    <property type="entry name" value="PELOTA_dom"/>
</dbReference>
<dbReference type="Pfam" id="PF11202">
    <property type="entry name" value="StiP"/>
    <property type="match status" value="1"/>
</dbReference>
<dbReference type="Pfam" id="PF15608">
    <property type="entry name" value="PELOTA_1"/>
    <property type="match status" value="1"/>
</dbReference>
<dbReference type="Proteomes" id="UP000823900">
    <property type="component" value="Unassembled WGS sequence"/>
</dbReference>
<keyword evidence="3" id="KW-0378">Hydrolase</keyword>
<reference evidence="3" key="2">
    <citation type="submission" date="2021-04" db="EMBL/GenBank/DDBJ databases">
        <authorList>
            <person name="Gilroy R."/>
        </authorList>
    </citation>
    <scope>NUCLEOTIDE SEQUENCE</scope>
    <source>
        <strain evidence="3">CHK178-16964</strain>
    </source>
</reference>
<evidence type="ECO:0000313" key="3">
    <source>
        <dbReference type="EMBL" id="HJA70691.1"/>
    </source>
</evidence>
<keyword evidence="3" id="KW-0645">Protease</keyword>